<keyword evidence="1" id="KW-0808">Transferase</keyword>
<protein>
    <submittedName>
        <fullName evidence="1">Sugar (Pentulose and hexulose) kinases</fullName>
    </submittedName>
</protein>
<sequence>MFLAKERGWRMAFHPSHHLSTTWTKKSGYIVFKVQDSLQDAAANGPGFIRNGEAVVPLTPGVDIAGFLACSHLKTIVENTPQHAADLRPQGNTVNCSHRFPRLYRVADCLAALEDTCCRCSQDPFFPVAHDLTGDAGIGRRRPLPDYPAQVVAALGFNDRMGVRAGGKAGTEGNDNGSLVDARPKVGLGQDGVDNYPGLQGGNNLRPGVHQDGNLPLPGYPQGTFRIGNQAGGDPFDRYFPAIYSFRECHSPANYRRPGDLCHDHLKAGLVQAVGHPAGQVAGPFNNY</sequence>
<proteinExistence type="predicted"/>
<organism evidence="1">
    <name type="scientific">Moorella thermoacetica Y72</name>
    <dbReference type="NCBI Taxonomy" id="1325331"/>
    <lineage>
        <taxon>Bacteria</taxon>
        <taxon>Bacillati</taxon>
        <taxon>Bacillota</taxon>
        <taxon>Clostridia</taxon>
        <taxon>Neomoorellales</taxon>
        <taxon>Neomoorellaceae</taxon>
        <taxon>Neomoorella</taxon>
    </lineage>
</organism>
<dbReference type="GO" id="GO:0016301">
    <property type="term" value="F:kinase activity"/>
    <property type="evidence" value="ECO:0007669"/>
    <property type="project" value="UniProtKB-KW"/>
</dbReference>
<dbReference type="AlphaFoldDB" id="A0A0S6UBA4"/>
<evidence type="ECO:0000313" key="1">
    <source>
        <dbReference type="EMBL" id="GAF25192.1"/>
    </source>
</evidence>
<gene>
    <name evidence="1" type="ORF">MTY_0522</name>
</gene>
<accession>A0A0S6UBA4</accession>
<dbReference type="EMBL" id="DF238840">
    <property type="protein sequence ID" value="GAF25192.1"/>
    <property type="molecule type" value="Genomic_DNA"/>
</dbReference>
<name>A0A0S6UBA4_NEOTH</name>
<dbReference type="Proteomes" id="UP000063718">
    <property type="component" value="Unassembled WGS sequence"/>
</dbReference>
<reference evidence="1" key="1">
    <citation type="journal article" date="2014" name="Gene">
        <title>Genome-guided analysis of transformation efficiency and carbon dioxide assimilation by Moorella thermoacetica Y72.</title>
        <authorList>
            <person name="Tsukahara K."/>
            <person name="Kita A."/>
            <person name="Nakashimada Y."/>
            <person name="Hoshino T."/>
            <person name="Murakami K."/>
        </authorList>
    </citation>
    <scope>NUCLEOTIDE SEQUENCE [LARGE SCALE GENOMIC DNA]</scope>
    <source>
        <strain evidence="1">Y72</strain>
    </source>
</reference>
<keyword evidence="1" id="KW-0418">Kinase</keyword>